<keyword evidence="2" id="KW-0732">Signal</keyword>
<evidence type="ECO:0000313" key="4">
    <source>
        <dbReference type="EMBL" id="TSJ41875.1"/>
    </source>
</evidence>
<feature type="domain" description="DUF4412" evidence="3">
    <location>
        <begin position="109"/>
        <end position="234"/>
    </location>
</feature>
<feature type="chain" id="PRO_5022220834" evidence="2">
    <location>
        <begin position="20"/>
        <end position="281"/>
    </location>
</feature>
<sequence length="281" mass="30438">MKALLLVLLVSCLSSMLFGQEGLVKSIGNTAKEKVNAQDFNTTRNNKERGNLMDEKKSKEAAPAPASAPAPGASEPAAPAETEPSGEYQASYNFTSSVTYKVESAKKPGESQSIHYNFGDQVIQMEAVGQDMSSIIDSKNGVMIMLNNKEKTAMVMSTKAMEAAMKQQQMNQGEKPAAKITKTGRTKMILGYRCEEILIESDKKTEVWITKDAGIDVSNTFANMNKTSPSQIPDEAFSDGGMLMEMNGYDAAGKVEMNMVVTALAKESKTVNIGAYKITRL</sequence>
<gene>
    <name evidence="4" type="ORF">FO442_12345</name>
</gene>
<dbReference type="AlphaFoldDB" id="A0A556MPT2"/>
<keyword evidence="5" id="KW-1185">Reference proteome</keyword>
<evidence type="ECO:0000313" key="5">
    <source>
        <dbReference type="Proteomes" id="UP000316008"/>
    </source>
</evidence>
<protein>
    <submittedName>
        <fullName evidence="4">DUF4412 domain-containing protein</fullName>
    </submittedName>
</protein>
<evidence type="ECO:0000256" key="2">
    <source>
        <dbReference type="SAM" id="SignalP"/>
    </source>
</evidence>
<dbReference type="Pfam" id="PF14371">
    <property type="entry name" value="DUF4412"/>
    <property type="match status" value="1"/>
</dbReference>
<dbReference type="RefSeq" id="WP_144333510.1">
    <property type="nucleotide sequence ID" value="NZ_VLPL01000006.1"/>
</dbReference>
<reference evidence="4 5" key="1">
    <citation type="submission" date="2019-07" db="EMBL/GenBank/DDBJ databases">
        <authorList>
            <person name="Huq M.A."/>
        </authorList>
    </citation>
    <scope>NUCLEOTIDE SEQUENCE [LARGE SCALE GENOMIC DNA]</scope>
    <source>
        <strain evidence="4 5">MAH-3</strain>
    </source>
</reference>
<dbReference type="EMBL" id="VLPL01000006">
    <property type="protein sequence ID" value="TSJ41875.1"/>
    <property type="molecule type" value="Genomic_DNA"/>
</dbReference>
<organism evidence="4 5">
    <name type="scientific">Fluviicola chungangensis</name>
    <dbReference type="NCBI Taxonomy" id="2597671"/>
    <lineage>
        <taxon>Bacteria</taxon>
        <taxon>Pseudomonadati</taxon>
        <taxon>Bacteroidota</taxon>
        <taxon>Flavobacteriia</taxon>
        <taxon>Flavobacteriales</taxon>
        <taxon>Crocinitomicaceae</taxon>
        <taxon>Fluviicola</taxon>
    </lineage>
</organism>
<comment type="caution">
    <text evidence="4">The sequence shown here is derived from an EMBL/GenBank/DDBJ whole genome shotgun (WGS) entry which is preliminary data.</text>
</comment>
<dbReference type="InterPro" id="IPR025524">
    <property type="entry name" value="DUF4412"/>
</dbReference>
<name>A0A556MPT2_9FLAO</name>
<evidence type="ECO:0000256" key="1">
    <source>
        <dbReference type="SAM" id="MobiDB-lite"/>
    </source>
</evidence>
<dbReference type="OrthoDB" id="1524221at2"/>
<dbReference type="Proteomes" id="UP000316008">
    <property type="component" value="Unassembled WGS sequence"/>
</dbReference>
<proteinExistence type="predicted"/>
<accession>A0A556MPT2</accession>
<feature type="compositionally biased region" description="Basic and acidic residues" evidence="1">
    <location>
        <begin position="45"/>
        <end position="60"/>
    </location>
</feature>
<feature type="signal peptide" evidence="2">
    <location>
        <begin position="1"/>
        <end position="19"/>
    </location>
</feature>
<feature type="region of interest" description="Disordered" evidence="1">
    <location>
        <begin position="38"/>
        <end position="88"/>
    </location>
</feature>
<feature type="compositionally biased region" description="Low complexity" evidence="1">
    <location>
        <begin position="61"/>
        <end position="87"/>
    </location>
</feature>
<evidence type="ECO:0000259" key="3">
    <source>
        <dbReference type="Pfam" id="PF14371"/>
    </source>
</evidence>